<dbReference type="Pfam" id="PF03080">
    <property type="entry name" value="Neprosin"/>
    <property type="match status" value="1"/>
</dbReference>
<dbReference type="PROSITE" id="PS52045">
    <property type="entry name" value="NEPROSIN_PEP_CD"/>
    <property type="match status" value="1"/>
</dbReference>
<dbReference type="InterPro" id="IPR053168">
    <property type="entry name" value="Glutamic_endopeptidase"/>
</dbReference>
<evidence type="ECO:0000313" key="3">
    <source>
        <dbReference type="Proteomes" id="UP000623129"/>
    </source>
</evidence>
<dbReference type="OrthoDB" id="580651at2759"/>
<dbReference type="PANTHER" id="PTHR31589:SF104">
    <property type="entry name" value="OS07G0422700 PROTEIN"/>
    <property type="match status" value="1"/>
</dbReference>
<dbReference type="Proteomes" id="UP000623129">
    <property type="component" value="Unassembled WGS sequence"/>
</dbReference>
<protein>
    <recommendedName>
        <fullName evidence="1">Neprosin PEP catalytic domain-containing protein</fullName>
    </recommendedName>
</protein>
<organism evidence="2 3">
    <name type="scientific">Carex littledalei</name>
    <dbReference type="NCBI Taxonomy" id="544730"/>
    <lineage>
        <taxon>Eukaryota</taxon>
        <taxon>Viridiplantae</taxon>
        <taxon>Streptophyta</taxon>
        <taxon>Embryophyta</taxon>
        <taxon>Tracheophyta</taxon>
        <taxon>Spermatophyta</taxon>
        <taxon>Magnoliopsida</taxon>
        <taxon>Liliopsida</taxon>
        <taxon>Poales</taxon>
        <taxon>Cyperaceae</taxon>
        <taxon>Cyperoideae</taxon>
        <taxon>Cariceae</taxon>
        <taxon>Carex</taxon>
        <taxon>Carex subgen. Euthyceras</taxon>
    </lineage>
</organism>
<comment type="caution">
    <text evidence="2">The sequence shown here is derived from an EMBL/GenBank/DDBJ whole genome shotgun (WGS) entry which is preliminary data.</text>
</comment>
<keyword evidence="3" id="KW-1185">Reference proteome</keyword>
<accession>A0A833RGT8</accession>
<feature type="domain" description="Neprosin PEP catalytic" evidence="1">
    <location>
        <begin position="1"/>
        <end position="261"/>
    </location>
</feature>
<reference evidence="2" key="1">
    <citation type="submission" date="2020-01" db="EMBL/GenBank/DDBJ databases">
        <title>Genome sequence of Kobresia littledalei, the first chromosome-level genome in the family Cyperaceae.</title>
        <authorList>
            <person name="Qu G."/>
        </authorList>
    </citation>
    <scope>NUCLEOTIDE SEQUENCE</scope>
    <source>
        <strain evidence="2">C.B.Clarke</strain>
        <tissue evidence="2">Leaf</tissue>
    </source>
</reference>
<evidence type="ECO:0000259" key="1">
    <source>
        <dbReference type="PROSITE" id="PS52045"/>
    </source>
</evidence>
<dbReference type="PANTHER" id="PTHR31589">
    <property type="entry name" value="PROTEIN, PUTATIVE (DUF239)-RELATED-RELATED"/>
    <property type="match status" value="1"/>
</dbReference>
<dbReference type="InterPro" id="IPR004314">
    <property type="entry name" value="Neprosin"/>
</dbReference>
<evidence type="ECO:0000313" key="2">
    <source>
        <dbReference type="EMBL" id="KAF3340682.1"/>
    </source>
</evidence>
<proteinExistence type="predicted"/>
<dbReference type="AlphaFoldDB" id="A0A833RGT8"/>
<name>A0A833RGT8_9POAL</name>
<gene>
    <name evidence="2" type="ORF">FCM35_KLT09526</name>
</gene>
<dbReference type="EMBL" id="SWLB01000002">
    <property type="protein sequence ID" value="KAF3340682.1"/>
    <property type="molecule type" value="Genomic_DNA"/>
</dbReference>
<sequence>MVKAFGFKHAGYRTYEGEYYGCQAKISAWGVPDMNPSSRYEVSITLLNLEGTRVRLIKTGLHVFPKLYNNSDLRFFISANDDASRNLACYNMNNCSPAFILANSSVALYPGQAVAPLSQYDGEDRSVTLSIRKDVDTELWTLSREDLGTRSIIGWWEKGILGDLDNKAENVQFMAFVAYENNDTGPTMGSGHYPNKGKNKAAYMMDLKIWDEEGNDFSPKIFSLIRADDKPDCYRSLPDADLGVIEVDDHKFYYGGPAGCRN</sequence>